<gene>
    <name evidence="1" type="ORF">A2936_03160</name>
</gene>
<accession>A0A1F7UVX5</accession>
<sequence>MIVLFYGGRLGGRRDERVGVTVDVTLIEHFPPSGQHSIVRLDFPQGEYALRNGGEEAIAAAKTAMKSVLDEIAISLDPIWQRYYPSWDSVFMAGNGTFWGVVRGTHCRLHGAEPDEPVLIYEGPRLKCNQHSVGWDPDFSEVRKVVVFTTFPHVLPDFPGIPQGTPMEVVELPRPEGWQDPTLSSECGAYYRRELGLETAE</sequence>
<dbReference type="EMBL" id="MGEK01000022">
    <property type="protein sequence ID" value="OGL82430.1"/>
    <property type="molecule type" value="Genomic_DNA"/>
</dbReference>
<comment type="caution">
    <text evidence="1">The sequence shown here is derived from an EMBL/GenBank/DDBJ whole genome shotgun (WGS) entry which is preliminary data.</text>
</comment>
<evidence type="ECO:0000313" key="1">
    <source>
        <dbReference type="EMBL" id="OGL82430.1"/>
    </source>
</evidence>
<dbReference type="AlphaFoldDB" id="A0A1F7UVX5"/>
<dbReference type="Proteomes" id="UP000176846">
    <property type="component" value="Unassembled WGS sequence"/>
</dbReference>
<protein>
    <submittedName>
        <fullName evidence="1">Uncharacterized protein</fullName>
    </submittedName>
</protein>
<reference evidence="1 2" key="1">
    <citation type="journal article" date="2016" name="Nat. Commun.">
        <title>Thousands of microbial genomes shed light on interconnected biogeochemical processes in an aquifer system.</title>
        <authorList>
            <person name="Anantharaman K."/>
            <person name="Brown C.T."/>
            <person name="Hug L.A."/>
            <person name="Sharon I."/>
            <person name="Castelle C.J."/>
            <person name="Probst A.J."/>
            <person name="Thomas B.C."/>
            <person name="Singh A."/>
            <person name="Wilkins M.J."/>
            <person name="Karaoz U."/>
            <person name="Brodie E.L."/>
            <person name="Williams K.H."/>
            <person name="Hubbard S.S."/>
            <person name="Banfield J.F."/>
        </authorList>
    </citation>
    <scope>NUCLEOTIDE SEQUENCE [LARGE SCALE GENOMIC DNA]</scope>
</reference>
<organism evidence="1 2">
    <name type="scientific">Candidatus Uhrbacteria bacterium RIFCSPLOWO2_01_FULL_47_25</name>
    <dbReference type="NCBI Taxonomy" id="1802402"/>
    <lineage>
        <taxon>Bacteria</taxon>
        <taxon>Candidatus Uhriibacteriota</taxon>
    </lineage>
</organism>
<evidence type="ECO:0000313" key="2">
    <source>
        <dbReference type="Proteomes" id="UP000176846"/>
    </source>
</evidence>
<proteinExistence type="predicted"/>
<name>A0A1F7UVX5_9BACT</name>